<dbReference type="PANTHER" id="PTHR15641">
    <property type="entry name" value="ELONGATOR COMPLEX PROTEIN 5"/>
    <property type="match status" value="1"/>
</dbReference>
<evidence type="ECO:0000256" key="2">
    <source>
        <dbReference type="ARBA" id="ARBA00004496"/>
    </source>
</evidence>
<dbReference type="Gene3D" id="3.40.50.300">
    <property type="entry name" value="P-loop containing nucleotide triphosphate hydrolases"/>
    <property type="match status" value="1"/>
</dbReference>
<dbReference type="GO" id="GO:0005829">
    <property type="term" value="C:cytosol"/>
    <property type="evidence" value="ECO:0007669"/>
    <property type="project" value="TreeGrafter"/>
</dbReference>
<comment type="similarity">
    <text evidence="4">Belongs to the ELP5 family.</text>
</comment>
<organism evidence="10 11">
    <name type="scientific">Polyplosphaeria fusca</name>
    <dbReference type="NCBI Taxonomy" id="682080"/>
    <lineage>
        <taxon>Eukaryota</taxon>
        <taxon>Fungi</taxon>
        <taxon>Dikarya</taxon>
        <taxon>Ascomycota</taxon>
        <taxon>Pezizomycotina</taxon>
        <taxon>Dothideomycetes</taxon>
        <taxon>Pleosporomycetidae</taxon>
        <taxon>Pleosporales</taxon>
        <taxon>Tetraplosphaeriaceae</taxon>
        <taxon>Polyplosphaeria</taxon>
    </lineage>
</organism>
<keyword evidence="11" id="KW-1185">Reference proteome</keyword>
<reference evidence="10" key="1">
    <citation type="journal article" date="2020" name="Stud. Mycol.">
        <title>101 Dothideomycetes genomes: a test case for predicting lifestyles and emergence of pathogens.</title>
        <authorList>
            <person name="Haridas S."/>
            <person name="Albert R."/>
            <person name="Binder M."/>
            <person name="Bloem J."/>
            <person name="Labutti K."/>
            <person name="Salamov A."/>
            <person name="Andreopoulos B."/>
            <person name="Baker S."/>
            <person name="Barry K."/>
            <person name="Bills G."/>
            <person name="Bluhm B."/>
            <person name="Cannon C."/>
            <person name="Castanera R."/>
            <person name="Culley D."/>
            <person name="Daum C."/>
            <person name="Ezra D."/>
            <person name="Gonzalez J."/>
            <person name="Henrissat B."/>
            <person name="Kuo A."/>
            <person name="Liang C."/>
            <person name="Lipzen A."/>
            <person name="Lutzoni F."/>
            <person name="Magnuson J."/>
            <person name="Mondo S."/>
            <person name="Nolan M."/>
            <person name="Ohm R."/>
            <person name="Pangilinan J."/>
            <person name="Park H.-J."/>
            <person name="Ramirez L."/>
            <person name="Alfaro M."/>
            <person name="Sun H."/>
            <person name="Tritt A."/>
            <person name="Yoshinaga Y."/>
            <person name="Zwiers L.-H."/>
            <person name="Turgeon B."/>
            <person name="Goodwin S."/>
            <person name="Spatafora J."/>
            <person name="Crous P."/>
            <person name="Grigoriev I."/>
        </authorList>
    </citation>
    <scope>NUCLEOTIDE SEQUENCE</scope>
    <source>
        <strain evidence="10">CBS 125425</strain>
    </source>
</reference>
<dbReference type="EMBL" id="ML996284">
    <property type="protein sequence ID" value="KAF2728347.1"/>
    <property type="molecule type" value="Genomic_DNA"/>
</dbReference>
<keyword evidence="6" id="KW-0963">Cytoplasm</keyword>
<dbReference type="CDD" id="cd19496">
    <property type="entry name" value="Elp5"/>
    <property type="match status" value="1"/>
</dbReference>
<dbReference type="OrthoDB" id="166907at2759"/>
<protein>
    <recommendedName>
        <fullName evidence="5">Elongator complex protein 5</fullName>
    </recommendedName>
</protein>
<evidence type="ECO:0000256" key="4">
    <source>
        <dbReference type="ARBA" id="ARBA00009567"/>
    </source>
</evidence>
<name>A0A9P4QP66_9PLEO</name>
<dbReference type="Pfam" id="PF10483">
    <property type="entry name" value="Elong_Iki1"/>
    <property type="match status" value="1"/>
</dbReference>
<evidence type="ECO:0000256" key="7">
    <source>
        <dbReference type="ARBA" id="ARBA00022694"/>
    </source>
</evidence>
<dbReference type="InterPro" id="IPR027417">
    <property type="entry name" value="P-loop_NTPase"/>
</dbReference>
<keyword evidence="8" id="KW-0539">Nucleus</keyword>
<accession>A0A9P4QP66</accession>
<proteinExistence type="inferred from homology"/>
<gene>
    <name evidence="10" type="ORF">EJ04DRAFT_504218</name>
</gene>
<feature type="region of interest" description="Disordered" evidence="9">
    <location>
        <begin position="274"/>
        <end position="306"/>
    </location>
</feature>
<dbReference type="PANTHER" id="PTHR15641:SF1">
    <property type="entry name" value="ELONGATOR COMPLEX PROTEIN 5"/>
    <property type="match status" value="1"/>
</dbReference>
<feature type="compositionally biased region" description="Basic and acidic residues" evidence="9">
    <location>
        <begin position="279"/>
        <end position="289"/>
    </location>
</feature>
<evidence type="ECO:0000256" key="3">
    <source>
        <dbReference type="ARBA" id="ARBA00005043"/>
    </source>
</evidence>
<dbReference type="GO" id="GO:0000049">
    <property type="term" value="F:tRNA binding"/>
    <property type="evidence" value="ECO:0007669"/>
    <property type="project" value="TreeGrafter"/>
</dbReference>
<dbReference type="InterPro" id="IPR019519">
    <property type="entry name" value="Elp5"/>
</dbReference>
<dbReference type="GO" id="GO:0005634">
    <property type="term" value="C:nucleus"/>
    <property type="evidence" value="ECO:0007669"/>
    <property type="project" value="UniProtKB-SubCell"/>
</dbReference>
<comment type="caution">
    <text evidence="10">The sequence shown here is derived from an EMBL/GenBank/DDBJ whole genome shotgun (WGS) entry which is preliminary data.</text>
</comment>
<evidence type="ECO:0000256" key="8">
    <source>
        <dbReference type="ARBA" id="ARBA00023242"/>
    </source>
</evidence>
<dbReference type="GO" id="GO:0033588">
    <property type="term" value="C:elongator holoenzyme complex"/>
    <property type="evidence" value="ECO:0007669"/>
    <property type="project" value="InterPro"/>
</dbReference>
<evidence type="ECO:0000256" key="9">
    <source>
        <dbReference type="SAM" id="MobiDB-lite"/>
    </source>
</evidence>
<dbReference type="GO" id="GO:0002098">
    <property type="term" value="P:tRNA wobble uridine modification"/>
    <property type="evidence" value="ECO:0007669"/>
    <property type="project" value="InterPro"/>
</dbReference>
<evidence type="ECO:0000313" key="11">
    <source>
        <dbReference type="Proteomes" id="UP000799444"/>
    </source>
</evidence>
<sequence length="352" mass="39007">MGPTTKAQHERHSILQLSNVLNLRNAASPFTIILDSLHQPASPLVAEMIIRGLSRKTNIVYVSFERKFSHPALHTIQAWTHSSPTNLLSAISTALNPHPQSLVLIDSLYDLLVDKQVDLNDLFQLIAVKHSSSIVGIYHTELQPPPHDAPSTYAPTPLETLKYTATTILTCASFAQVLEEKRARERSVAVATTGLLSEAEGVVQPLTAPKNTSTPTSTDISKGIVIHAEFRRRSGRSETESFFLRRSAPTDFSTPSGALLREFAILLSRHPSFQSLPHSHSEEQDKEQEQQGGGSEMNSTFKLDLTDKQRAARENVVLPYFDAQREGGVGEGGRILYEMGWEDDFDEEEDEI</sequence>
<evidence type="ECO:0000313" key="10">
    <source>
        <dbReference type="EMBL" id="KAF2728347.1"/>
    </source>
</evidence>
<comment type="subcellular location">
    <subcellularLocation>
        <location evidence="2">Cytoplasm</location>
    </subcellularLocation>
    <subcellularLocation>
        <location evidence="1">Nucleus</location>
    </subcellularLocation>
</comment>
<keyword evidence="7" id="KW-0819">tRNA processing</keyword>
<evidence type="ECO:0000256" key="5">
    <source>
        <dbReference type="ARBA" id="ARBA00020264"/>
    </source>
</evidence>
<dbReference type="Proteomes" id="UP000799444">
    <property type="component" value="Unassembled WGS sequence"/>
</dbReference>
<evidence type="ECO:0000256" key="1">
    <source>
        <dbReference type="ARBA" id="ARBA00004123"/>
    </source>
</evidence>
<comment type="pathway">
    <text evidence="3">tRNA modification; 5-methoxycarbonylmethyl-2-thiouridine-tRNA biosynthesis.</text>
</comment>
<evidence type="ECO:0000256" key="6">
    <source>
        <dbReference type="ARBA" id="ARBA00022490"/>
    </source>
</evidence>
<dbReference type="AlphaFoldDB" id="A0A9P4QP66"/>